<dbReference type="AlphaFoldDB" id="A0A5A9PFL1"/>
<organism evidence="1 2">
    <name type="scientific">Triplophysa tibetana</name>
    <dbReference type="NCBI Taxonomy" id="1572043"/>
    <lineage>
        <taxon>Eukaryota</taxon>
        <taxon>Metazoa</taxon>
        <taxon>Chordata</taxon>
        <taxon>Craniata</taxon>
        <taxon>Vertebrata</taxon>
        <taxon>Euteleostomi</taxon>
        <taxon>Actinopterygii</taxon>
        <taxon>Neopterygii</taxon>
        <taxon>Teleostei</taxon>
        <taxon>Ostariophysi</taxon>
        <taxon>Cypriniformes</taxon>
        <taxon>Nemacheilidae</taxon>
        <taxon>Triplophysa</taxon>
    </lineage>
</organism>
<dbReference type="Proteomes" id="UP000324632">
    <property type="component" value="Chromosome 6"/>
</dbReference>
<evidence type="ECO:0000313" key="1">
    <source>
        <dbReference type="EMBL" id="KAA0720495.1"/>
    </source>
</evidence>
<comment type="caution">
    <text evidence="1">The sequence shown here is derived from an EMBL/GenBank/DDBJ whole genome shotgun (WGS) entry which is preliminary data.</text>
</comment>
<keyword evidence="2" id="KW-1185">Reference proteome</keyword>
<proteinExistence type="predicted"/>
<dbReference type="EMBL" id="SOYY01000006">
    <property type="protein sequence ID" value="KAA0720495.1"/>
    <property type="molecule type" value="Genomic_DNA"/>
</dbReference>
<accession>A0A5A9PFL1</accession>
<reference evidence="1 2" key="1">
    <citation type="journal article" date="2019" name="Mol. Ecol. Resour.">
        <title>Chromosome-level genome assembly of Triplophysa tibetana, a fish adapted to the harsh high-altitude environment of the Tibetan Plateau.</title>
        <authorList>
            <person name="Yang X."/>
            <person name="Liu H."/>
            <person name="Ma Z."/>
            <person name="Zou Y."/>
            <person name="Zou M."/>
            <person name="Mao Y."/>
            <person name="Li X."/>
            <person name="Wang H."/>
            <person name="Chen T."/>
            <person name="Wang W."/>
            <person name="Yang R."/>
        </authorList>
    </citation>
    <scope>NUCLEOTIDE SEQUENCE [LARGE SCALE GENOMIC DNA]</scope>
    <source>
        <strain evidence="1">TTIB1903HZAU</strain>
        <tissue evidence="1">Muscle</tissue>
    </source>
</reference>
<protein>
    <submittedName>
        <fullName evidence="1">Uncharacterized protein</fullName>
    </submittedName>
</protein>
<sequence>MVAGCVSSGKATPLPDLAKRFCHVIERERESEAQQGVGSKNGWTNYCPRSDDDGNDDTAVRHVYIFSQLILMTSYVISALMSDVEERAAIDNESNQTICMVNVEKRETHRISAVKEKAAFIRTLETLHEEVHVTELCTDAHLQISVPLQ</sequence>
<name>A0A5A9PFL1_9TELE</name>
<evidence type="ECO:0000313" key="2">
    <source>
        <dbReference type="Proteomes" id="UP000324632"/>
    </source>
</evidence>
<gene>
    <name evidence="1" type="ORF">E1301_Tti020387</name>
</gene>